<keyword evidence="2" id="KW-1185">Reference proteome</keyword>
<proteinExistence type="predicted"/>
<dbReference type="EMBL" id="JBEZFP010000034">
    <property type="protein sequence ID" value="MEU8134943.1"/>
    <property type="molecule type" value="Genomic_DNA"/>
</dbReference>
<sequence length="112" mass="11541">MDGDADLVLGAAAAVVEDGPRRRDQVVVGVIGSGADHATGRGEERLAHPPQDVAVQRHQRGDLHAPRRHHLLRVSVRVAPSGVAADLHARAVVGAESGGGQGPAHLGGRKQV</sequence>
<dbReference type="RefSeq" id="WP_358354147.1">
    <property type="nucleotide sequence ID" value="NZ_JBEZFP010000034.1"/>
</dbReference>
<evidence type="ECO:0000313" key="1">
    <source>
        <dbReference type="EMBL" id="MEU8134943.1"/>
    </source>
</evidence>
<name>A0ABV3DGQ8_9ACTN</name>
<evidence type="ECO:0000313" key="2">
    <source>
        <dbReference type="Proteomes" id="UP001551482"/>
    </source>
</evidence>
<accession>A0ABV3DGQ8</accession>
<gene>
    <name evidence="1" type="ORF">AB0C36_15665</name>
</gene>
<protein>
    <submittedName>
        <fullName evidence="1">Uncharacterized protein</fullName>
    </submittedName>
</protein>
<comment type="caution">
    <text evidence="1">The sequence shown here is derived from an EMBL/GenBank/DDBJ whole genome shotgun (WGS) entry which is preliminary data.</text>
</comment>
<reference evidence="1 2" key="1">
    <citation type="submission" date="2024-06" db="EMBL/GenBank/DDBJ databases">
        <title>The Natural Products Discovery Center: Release of the First 8490 Sequenced Strains for Exploring Actinobacteria Biosynthetic Diversity.</title>
        <authorList>
            <person name="Kalkreuter E."/>
            <person name="Kautsar S.A."/>
            <person name="Yang D."/>
            <person name="Bader C.D."/>
            <person name="Teijaro C.N."/>
            <person name="Fluegel L."/>
            <person name="Davis C.M."/>
            <person name="Simpson J.R."/>
            <person name="Lauterbach L."/>
            <person name="Steele A.D."/>
            <person name="Gui C."/>
            <person name="Meng S."/>
            <person name="Li G."/>
            <person name="Viehrig K."/>
            <person name="Ye F."/>
            <person name="Su P."/>
            <person name="Kiefer A.F."/>
            <person name="Nichols A."/>
            <person name="Cepeda A.J."/>
            <person name="Yan W."/>
            <person name="Fan B."/>
            <person name="Jiang Y."/>
            <person name="Adhikari A."/>
            <person name="Zheng C.-J."/>
            <person name="Schuster L."/>
            <person name="Cowan T.M."/>
            <person name="Smanski M.J."/>
            <person name="Chevrette M.G."/>
            <person name="De Carvalho L.P.S."/>
            <person name="Shen B."/>
        </authorList>
    </citation>
    <scope>NUCLEOTIDE SEQUENCE [LARGE SCALE GENOMIC DNA]</scope>
    <source>
        <strain evidence="1 2">NPDC048946</strain>
    </source>
</reference>
<dbReference type="Proteomes" id="UP001551482">
    <property type="component" value="Unassembled WGS sequence"/>
</dbReference>
<organism evidence="1 2">
    <name type="scientific">Streptodolium elevatio</name>
    <dbReference type="NCBI Taxonomy" id="3157996"/>
    <lineage>
        <taxon>Bacteria</taxon>
        <taxon>Bacillati</taxon>
        <taxon>Actinomycetota</taxon>
        <taxon>Actinomycetes</taxon>
        <taxon>Kitasatosporales</taxon>
        <taxon>Streptomycetaceae</taxon>
        <taxon>Streptodolium</taxon>
    </lineage>
</organism>